<gene>
    <name evidence="1" type="ORF">PQG98_01335</name>
</gene>
<dbReference type="Proteomes" id="UP001215398">
    <property type="component" value="Unassembled WGS sequence"/>
</dbReference>
<organism evidence="1 2">
    <name type="scientific">Bacteroides zhangwenhongii</name>
    <dbReference type="NCBI Taxonomy" id="2650157"/>
    <lineage>
        <taxon>Bacteria</taxon>
        <taxon>Pseudomonadati</taxon>
        <taxon>Bacteroidota</taxon>
        <taxon>Bacteroidia</taxon>
        <taxon>Bacteroidales</taxon>
        <taxon>Bacteroidaceae</taxon>
        <taxon>Bacteroides</taxon>
    </lineage>
</organism>
<dbReference type="GeneID" id="69482541"/>
<name>A0ABT5H4V8_9BACE</name>
<protein>
    <submittedName>
        <fullName evidence="1">Uncharacterized protein</fullName>
    </submittedName>
</protein>
<dbReference type="RefSeq" id="WP_101571551.1">
    <property type="nucleotide sequence ID" value="NZ_JAQPYS010000007.1"/>
</dbReference>
<evidence type="ECO:0000313" key="2">
    <source>
        <dbReference type="Proteomes" id="UP001215398"/>
    </source>
</evidence>
<accession>A0ABT5H4V8</accession>
<comment type="caution">
    <text evidence="1">The sequence shown here is derived from an EMBL/GenBank/DDBJ whole genome shotgun (WGS) entry which is preliminary data.</text>
</comment>
<reference evidence="1 2" key="1">
    <citation type="submission" date="2023-01" db="EMBL/GenBank/DDBJ databases">
        <title>Exploring GABA producing Bacteroides strains toward improving mental health.</title>
        <authorList>
            <person name="Yousuf B."/>
            <person name="Bouhlel N.E."/>
            <person name="Mottawea W."/>
            <person name="Hammami R."/>
        </authorList>
    </citation>
    <scope>NUCLEOTIDE SEQUENCE [LARGE SCALE GENOMIC DNA]</scope>
    <source>
        <strain evidence="1 2">UO.H1054</strain>
    </source>
</reference>
<sequence>MDSFKIDIFEKETQRKFPPYKTLTMEDSNIVLRELSSHCYSDVSDFNKIQTASELVKDIDATSEDFHVIRLFADTQPPNEIIVIWSNESAIDIFNYTDFCNCFEYIWYPSSDDILITSDIGNVMYLIRHDGVIFRIIPQG</sequence>
<proteinExistence type="predicted"/>
<keyword evidence="2" id="KW-1185">Reference proteome</keyword>
<dbReference type="EMBL" id="JAQPYS010000007">
    <property type="protein sequence ID" value="MDC7134991.1"/>
    <property type="molecule type" value="Genomic_DNA"/>
</dbReference>
<evidence type="ECO:0000313" key="1">
    <source>
        <dbReference type="EMBL" id="MDC7134991.1"/>
    </source>
</evidence>